<dbReference type="InterPro" id="IPR052462">
    <property type="entry name" value="SLIRP/GR-RBP-like"/>
</dbReference>
<dbReference type="EMBL" id="JAFHLR010000006">
    <property type="protein sequence ID" value="KAG5487293.1"/>
    <property type="molecule type" value="Genomic_DNA"/>
</dbReference>
<feature type="region of interest" description="Disordered" evidence="3">
    <location>
        <begin position="875"/>
        <end position="897"/>
    </location>
</feature>
<gene>
    <name evidence="5" type="ORF">LSCM4_07783</name>
</gene>
<feature type="region of interest" description="Disordered" evidence="3">
    <location>
        <begin position="1398"/>
        <end position="1449"/>
    </location>
</feature>
<feature type="compositionally biased region" description="Polar residues" evidence="3">
    <location>
        <begin position="1477"/>
        <end position="1488"/>
    </location>
</feature>
<dbReference type="GO" id="GO:0003723">
    <property type="term" value="F:RNA binding"/>
    <property type="evidence" value="ECO:0007669"/>
    <property type="project" value="UniProtKB-UniRule"/>
</dbReference>
<feature type="compositionally biased region" description="Basic and acidic residues" evidence="3">
    <location>
        <begin position="340"/>
        <end position="350"/>
    </location>
</feature>
<feature type="region of interest" description="Disordered" evidence="3">
    <location>
        <begin position="25"/>
        <end position="91"/>
    </location>
</feature>
<feature type="compositionally biased region" description="Low complexity" evidence="3">
    <location>
        <begin position="1722"/>
        <end position="1739"/>
    </location>
</feature>
<dbReference type="PANTHER" id="PTHR48027">
    <property type="entry name" value="HETEROGENEOUS NUCLEAR RIBONUCLEOPROTEIN 87F-RELATED"/>
    <property type="match status" value="1"/>
</dbReference>
<evidence type="ECO:0000259" key="4">
    <source>
        <dbReference type="PROSITE" id="PS50102"/>
    </source>
</evidence>
<dbReference type="GeneID" id="92363594"/>
<feature type="domain" description="RRM" evidence="4">
    <location>
        <begin position="1132"/>
        <end position="1212"/>
    </location>
</feature>
<evidence type="ECO:0000313" key="6">
    <source>
        <dbReference type="Proteomes" id="UP000674143"/>
    </source>
</evidence>
<feature type="compositionally biased region" description="Low complexity" evidence="3">
    <location>
        <begin position="1985"/>
        <end position="2004"/>
    </location>
</feature>
<feature type="region of interest" description="Disordered" evidence="3">
    <location>
        <begin position="1923"/>
        <end position="1944"/>
    </location>
</feature>
<feature type="region of interest" description="Disordered" evidence="3">
    <location>
        <begin position="1713"/>
        <end position="1740"/>
    </location>
</feature>
<feature type="compositionally biased region" description="Low complexity" evidence="3">
    <location>
        <begin position="936"/>
        <end position="945"/>
    </location>
</feature>
<reference evidence="6" key="1">
    <citation type="journal article" date="2021" name="Microbiol. Resour. Announc.">
        <title>LGAAP: Leishmaniinae Genome Assembly and Annotation Pipeline.</title>
        <authorList>
            <person name="Almutairi H."/>
            <person name="Urbaniak M.D."/>
            <person name="Bates M.D."/>
            <person name="Jariyapan N."/>
            <person name="Kwakye-Nuako G."/>
            <person name="Thomaz-Soccol V."/>
            <person name="Al-Salem W.S."/>
            <person name="Dillon R.J."/>
            <person name="Bates P.A."/>
            <person name="Gatherer D."/>
        </authorList>
    </citation>
    <scope>NUCLEOTIDE SEQUENCE [LARGE SCALE GENOMIC DNA]</scope>
</reference>
<feature type="domain" description="RRM" evidence="4">
    <location>
        <begin position="751"/>
        <end position="834"/>
    </location>
</feature>
<feature type="region of interest" description="Disordered" evidence="3">
    <location>
        <begin position="485"/>
        <end position="542"/>
    </location>
</feature>
<evidence type="ECO:0000256" key="2">
    <source>
        <dbReference type="PROSITE-ProRule" id="PRU00176"/>
    </source>
</evidence>
<dbReference type="SMART" id="SM00360">
    <property type="entry name" value="RRM"/>
    <property type="match status" value="2"/>
</dbReference>
<dbReference type="InterPro" id="IPR035979">
    <property type="entry name" value="RBD_domain_sf"/>
</dbReference>
<feature type="compositionally biased region" description="Low complexity" evidence="3">
    <location>
        <begin position="1650"/>
        <end position="1661"/>
    </location>
</feature>
<organism evidence="5 6">
    <name type="scientific">Leishmania orientalis</name>
    <dbReference type="NCBI Taxonomy" id="2249476"/>
    <lineage>
        <taxon>Eukaryota</taxon>
        <taxon>Discoba</taxon>
        <taxon>Euglenozoa</taxon>
        <taxon>Kinetoplastea</taxon>
        <taxon>Metakinetoplastina</taxon>
        <taxon>Trypanosomatida</taxon>
        <taxon>Trypanosomatidae</taxon>
        <taxon>Leishmaniinae</taxon>
        <taxon>Leishmania</taxon>
    </lineage>
</organism>
<evidence type="ECO:0000256" key="3">
    <source>
        <dbReference type="SAM" id="MobiDB-lite"/>
    </source>
</evidence>
<proteinExistence type="predicted"/>
<feature type="region of interest" description="Disordered" evidence="3">
    <location>
        <begin position="569"/>
        <end position="625"/>
    </location>
</feature>
<dbReference type="SUPFAM" id="SSF54928">
    <property type="entry name" value="RNA-binding domain, RBD"/>
    <property type="match status" value="2"/>
</dbReference>
<reference evidence="6" key="2">
    <citation type="journal article" date="2021" name="Sci. Data">
        <title>Chromosome-scale genome sequencing, assembly and annotation of six genomes from subfamily Leishmaniinae.</title>
        <authorList>
            <person name="Almutairi H."/>
            <person name="Urbaniak M.D."/>
            <person name="Bates M.D."/>
            <person name="Jariyapan N."/>
            <person name="Kwakye-Nuako G."/>
            <person name="Thomaz Soccol V."/>
            <person name="Al-Salem W.S."/>
            <person name="Dillon R.J."/>
            <person name="Bates P.A."/>
            <person name="Gatherer D."/>
        </authorList>
    </citation>
    <scope>NUCLEOTIDE SEQUENCE [LARGE SCALE GENOMIC DNA]</scope>
</reference>
<name>A0A836HTG4_9TRYP</name>
<accession>A0A836HTG4</accession>
<feature type="region of interest" description="Disordered" evidence="3">
    <location>
        <begin position="1621"/>
        <end position="1681"/>
    </location>
</feature>
<dbReference type="RefSeq" id="XP_067065790.1">
    <property type="nucleotide sequence ID" value="XM_067209660.1"/>
</dbReference>
<keyword evidence="6" id="KW-1185">Reference proteome</keyword>
<dbReference type="InterPro" id="IPR000504">
    <property type="entry name" value="RRM_dom"/>
</dbReference>
<feature type="compositionally biased region" description="Low complexity" evidence="3">
    <location>
        <begin position="1928"/>
        <end position="1937"/>
    </location>
</feature>
<feature type="compositionally biased region" description="Basic and acidic residues" evidence="3">
    <location>
        <begin position="1639"/>
        <end position="1649"/>
    </location>
</feature>
<dbReference type="PROSITE" id="PS50102">
    <property type="entry name" value="RRM"/>
    <property type="match status" value="2"/>
</dbReference>
<sequence>MPNTYSNEQRLHVLHVMRVADDADVTAPGDAGGGVGQHALGSPGDCAGDAELQSRPQRRPLGLHGCTDVLSGDEEGESAAPKAAGGADRCDEADVCGSPLSAPQRHKTLLSRGLLGSDCDSRPAVMPGVPSASPLAQEAMASGLTLAATTARSPVSPAPSPSLLAEGKPDSSILVSTSRSSTAASAAAAACCSRTDLFSAAVGDSGAASCGSSVDVARTCAGTGVEGVYGSHYVSPMLQSRSGRRGRSSRFFNRCADGDDDDDDGSAALQAAVDAAVRFDDLASEDDARGGGGERRRLLRADTTPLSHLFAAANDSEDSPFTRTHSVKADFVSPYGMPGRHGDGHSERSHLHSPLAPDTQQRGLRGERGTGGRPQMLNRVSFLGNTYPPLSSVAPGQRVATGAEDATCAVTASSLPYFSAPDGTIVPPLQLAQPRASSAAVAATSTTATATAGKSRYAATQARQQRQQPLYPHAVASASILTSSLTSPHHSSMSMSSSMNGVQQLHQQQPQSRRHHHRQCSSLPHSSPHGSKTPPPTVTHTFPAGATAMATLGDTDGFRYVSPPQASVAVTRRDPSVSGVSMGDSAAAQNSTDVSVAVPPDTADSGTGAGVGTQTPNNSLLSSPSAQPFHLYQLPQATAGAEPQQQYQRQGSANVLLYSPPQAYLGSGQMALANLRPAPSSPASAAAALVDATRERSTSPLNGSYCLPAVTQQQQQPQVIGGYTLTPSANAAAAAGAAAAAPSDESGRASRNLYIKNLPHSWNTTMLRELCSRYGTVLSAKVAHHSTTNKSLGYGFVLFEHKQSAVTCMAMLNQAHVHTEGEEPRMLLVRMAHATAAPGFQEEVVSESAASSLRKPLESPTSGSAGGRLPQWVLQQQQTASRLHSPRTSLSDSASKRLQSLGSAVQFHSRELSGVGMGDAHRGQAHHHSLGDSMQANANASSSTSGAGGDSLRCTSPVGGAGSSSSVVISRTSAQPSFPDACGCTSPKGAAKAPVPPLRGLYRVSSANATPSPLSPNPTHPLQLLHYQQQQQQEGSLSYSSASATMSVPAGTTVTASAMTAATSQRAGYSFSSPLSLSPSDTASLLLLSPSVPHPPVQLPQSFHAPSAPVPVSASSAKLVPSGTASATTSTRNVYVTNLPLTWNTTKLRELCSQYGEIVSASVAHHPKTNESRGYGFALFLDERDAASCVMTLHQYRVPNSPNVLSCRFAKEKATPAIAHTLLPPSHERGLDSLGRGSSSPLLATTAGGLPAAATLQTSVPIIAMGDNAEVFDSIAVSSGHDSGTDGSVKDTIKDAVCMPIDVFCTLQQRVRAQCAQFLAQQQQQQSYRKFSSDGSEPISAAAMAEVPSEELEKMMRCCVVYGAHVPAEGCGCVRPMDCLSPSFLSAVTQLPTAIEVDDAAPPLSGPPAEPSTPATSRRRSVSSALSAERGDPREEIAGTPDTAAPTSRTEAVVCTHAIPLGRAQPAFPALAGATTRQAASSRGSSISVKPRPHGVGMADTESVKRMAAPEVMASLATPPELWYTCTLFTTQSASEAFVREAAEAALGAGATIDVERGDSGTSGGSTASTLAMQLSFSDKDSLPAAASSATPTGDRATNAPQMRFGLRDQVMVFSRALSAVPAAAPSPPPATTTTADSTRQRTPEETHSQQRPPMTPPQQQHHSQDQYRRQPHEVPPPTLPYRQARDVSAAALATQSDGSSLFFEADLAAPPAHPSIFTSEPAQQLPQLPHQPKQQQQPILCSPSSADTLLRSPPSQVAHCTCPLAGFASPTARASLTSPMSMILTGGGGDGGSNSAAAPMTFSPDLVAGASISAADWHPPATSGDRAYLLGSPASSASISLRTGTHIVSGSATPQPRAALNLPSMPSAYSAVLNTAGPSTPSGSTASAAHTPAAVFATPTAHAWTAFTGGSAAATANVLGSPPPAAPVSSYSSSPGQAPPPPQHISYPFGGVIYAMPAAALSVPATSRPPVLFSASPATDVTDSAALTSPTLRLSASRSSSTP</sequence>
<evidence type="ECO:0000256" key="1">
    <source>
        <dbReference type="ARBA" id="ARBA00022884"/>
    </source>
</evidence>
<feature type="region of interest" description="Disordered" evidence="3">
    <location>
        <begin position="934"/>
        <end position="967"/>
    </location>
</feature>
<feature type="compositionally biased region" description="Low complexity" evidence="3">
    <location>
        <begin position="1412"/>
        <end position="1428"/>
    </location>
</feature>
<comment type="caution">
    <text evidence="5">The sequence shown here is derived from an EMBL/GenBank/DDBJ whole genome shotgun (WGS) entry which is preliminary data.</text>
</comment>
<protein>
    <recommendedName>
        <fullName evidence="4">RRM domain-containing protein</fullName>
    </recommendedName>
</protein>
<dbReference type="Gene3D" id="3.30.70.330">
    <property type="match status" value="2"/>
</dbReference>
<evidence type="ECO:0000313" key="5">
    <source>
        <dbReference type="EMBL" id="KAG5487293.1"/>
    </source>
</evidence>
<dbReference type="Proteomes" id="UP000674143">
    <property type="component" value="Unassembled WGS sequence"/>
</dbReference>
<keyword evidence="1 2" id="KW-0694">RNA-binding</keyword>
<feature type="compositionally biased region" description="Low complexity" evidence="3">
    <location>
        <begin position="485"/>
        <end position="511"/>
    </location>
</feature>
<dbReference type="Pfam" id="PF00076">
    <property type="entry name" value="RRM_1"/>
    <property type="match status" value="2"/>
</dbReference>
<feature type="region of interest" description="Disordered" evidence="3">
    <location>
        <begin position="1477"/>
        <end position="1498"/>
    </location>
</feature>
<feature type="region of interest" description="Disordered" evidence="3">
    <location>
        <begin position="1975"/>
        <end position="2004"/>
    </location>
</feature>
<dbReference type="InterPro" id="IPR012677">
    <property type="entry name" value="Nucleotide-bd_a/b_plait_sf"/>
</dbReference>
<dbReference type="KEGG" id="loi:92363594"/>
<feature type="region of interest" description="Disordered" evidence="3">
    <location>
        <begin position="334"/>
        <end position="375"/>
    </location>
</feature>
<feature type="compositionally biased region" description="Polar residues" evidence="3">
    <location>
        <begin position="612"/>
        <end position="625"/>
    </location>
</feature>
<feature type="compositionally biased region" description="Basic and acidic residues" evidence="3">
    <location>
        <begin position="1663"/>
        <end position="1673"/>
    </location>
</feature>